<dbReference type="Proteomes" id="UP000228945">
    <property type="component" value="Chromosome"/>
</dbReference>
<dbReference type="AlphaFoldDB" id="A0A2D2B0G0"/>
<evidence type="ECO:0000313" key="3">
    <source>
        <dbReference type="Proteomes" id="UP000228945"/>
    </source>
</evidence>
<evidence type="ECO:0000256" key="1">
    <source>
        <dbReference type="SAM" id="SignalP"/>
    </source>
</evidence>
<organism evidence="2 3">
    <name type="scientific">Caulobacter mirabilis</name>
    <dbReference type="NCBI Taxonomy" id="69666"/>
    <lineage>
        <taxon>Bacteria</taxon>
        <taxon>Pseudomonadati</taxon>
        <taxon>Pseudomonadota</taxon>
        <taxon>Alphaproteobacteria</taxon>
        <taxon>Caulobacterales</taxon>
        <taxon>Caulobacteraceae</taxon>
        <taxon>Caulobacter</taxon>
    </lineage>
</organism>
<feature type="signal peptide" evidence="1">
    <location>
        <begin position="1"/>
        <end position="23"/>
    </location>
</feature>
<accession>A0A2D2B0G0</accession>
<dbReference type="RefSeq" id="WP_099622970.1">
    <property type="nucleotide sequence ID" value="NZ_CP024201.1"/>
</dbReference>
<name>A0A2D2B0G0_9CAUL</name>
<keyword evidence="3" id="KW-1185">Reference proteome</keyword>
<evidence type="ECO:0000313" key="2">
    <source>
        <dbReference type="EMBL" id="ATQ43721.1"/>
    </source>
</evidence>
<dbReference type="EMBL" id="CP024201">
    <property type="protein sequence ID" value="ATQ43721.1"/>
    <property type="molecule type" value="Genomic_DNA"/>
</dbReference>
<keyword evidence="1" id="KW-0732">Signal</keyword>
<dbReference type="KEGG" id="cmb:CSW64_15630"/>
<feature type="chain" id="PRO_5013803605" evidence="1">
    <location>
        <begin position="24"/>
        <end position="235"/>
    </location>
</feature>
<gene>
    <name evidence="2" type="ORF">CSW64_15630</name>
</gene>
<sequence length="235" mass="25246">MKRFIVRAAATAAVLLAPLTATAQGERPPEAIAASKAAGDKLLTDADAADLFTNETDNAASITLRHTASGMRCLFETARRADNQVILITQILPRGEDVACQTPAGRASVTFYATRAPGVTPDMALDSAAGAIKMNWRGAKPWKPSGRSQDLLSKSEKAMAMQKLTRTAWFRINEDGGAYVTRVSVGEVDGWVIKMRATAPAMDAPIVEMLFDLFWLGAYASAYDTKNPDAWPAPK</sequence>
<dbReference type="OrthoDB" id="7189552at2"/>
<protein>
    <submittedName>
        <fullName evidence="2">Uncharacterized protein</fullName>
    </submittedName>
</protein>
<proteinExistence type="predicted"/>
<reference evidence="2 3" key="1">
    <citation type="submission" date="2017-10" db="EMBL/GenBank/DDBJ databases">
        <title>Genome sequence of Caulobacter mirabilis FWC38.</title>
        <authorList>
            <person name="Fiebig A."/>
            <person name="Crosson S."/>
        </authorList>
    </citation>
    <scope>NUCLEOTIDE SEQUENCE [LARGE SCALE GENOMIC DNA]</scope>
    <source>
        <strain evidence="2 3">FWC 38</strain>
    </source>
</reference>